<protein>
    <recommendedName>
        <fullName evidence="4">4-oxalocrotonate tautomerase domain-containing protein</fullName>
    </recommendedName>
</protein>
<evidence type="ECO:0000313" key="3">
    <source>
        <dbReference type="Proteomes" id="UP000037288"/>
    </source>
</evidence>
<dbReference type="Proteomes" id="UP000037288">
    <property type="component" value="Unassembled WGS sequence"/>
</dbReference>
<reference evidence="3" key="1">
    <citation type="submission" date="2015-07" db="EMBL/GenBank/DDBJ databases">
        <title>Draft genome sequence of Streptomyces sp. CMAA 1322, a bacterium isolated from Caatinga biome, from dry forest semiarid of Brazil.</title>
        <authorList>
            <person name="Santos S.N."/>
            <person name="Gacesa R."/>
            <person name="Taketani R.G."/>
            <person name="Long P.F."/>
            <person name="Melo I.S."/>
        </authorList>
    </citation>
    <scope>NUCLEOTIDE SEQUENCE [LARGE SCALE GENOMIC DNA]</scope>
    <source>
        <strain evidence="3">CMAA 1322</strain>
    </source>
</reference>
<keyword evidence="3" id="KW-1185">Reference proteome</keyword>
<dbReference type="STRING" id="1678637.AC230_26645"/>
<dbReference type="EMBL" id="LFXA01000017">
    <property type="protein sequence ID" value="KNB50248.1"/>
    <property type="molecule type" value="Genomic_DNA"/>
</dbReference>
<evidence type="ECO:0000256" key="1">
    <source>
        <dbReference type="SAM" id="MobiDB-lite"/>
    </source>
</evidence>
<sequence length="137" mass="14759">MPTITISSPPLPIPRRRAVALRLTRWLSDSGVEPGHVVVRFETPEEATVFSGGLPLEALPHDGTGIHHASVTCCVGPNRDEEFRAGLARCIAEALGAGDGTPFFYLEFRPTSPADVHLGGGRRLHRADRPPRPEPAP</sequence>
<dbReference type="PATRIC" id="fig|1678637.3.peg.5692"/>
<proteinExistence type="predicted"/>
<feature type="region of interest" description="Disordered" evidence="1">
    <location>
        <begin position="116"/>
        <end position="137"/>
    </location>
</feature>
<evidence type="ECO:0000313" key="2">
    <source>
        <dbReference type="EMBL" id="KNB50248.1"/>
    </source>
</evidence>
<dbReference type="OrthoDB" id="4252250at2"/>
<dbReference type="AlphaFoldDB" id="A0A0K9XAM3"/>
<comment type="caution">
    <text evidence="2">The sequence shown here is derived from an EMBL/GenBank/DDBJ whole genome shotgun (WGS) entry which is preliminary data.</text>
</comment>
<gene>
    <name evidence="2" type="ORF">AC230_26645</name>
</gene>
<feature type="compositionally biased region" description="Basic and acidic residues" evidence="1">
    <location>
        <begin position="127"/>
        <end position="137"/>
    </location>
</feature>
<organism evidence="2 3">
    <name type="scientific">Streptomyces caatingaensis</name>
    <dbReference type="NCBI Taxonomy" id="1678637"/>
    <lineage>
        <taxon>Bacteria</taxon>
        <taxon>Bacillati</taxon>
        <taxon>Actinomycetota</taxon>
        <taxon>Actinomycetes</taxon>
        <taxon>Kitasatosporales</taxon>
        <taxon>Streptomycetaceae</taxon>
        <taxon>Streptomyces</taxon>
    </lineage>
</organism>
<accession>A0A0K9XAM3</accession>
<name>A0A0K9XAM3_9ACTN</name>
<evidence type="ECO:0008006" key="4">
    <source>
        <dbReference type="Google" id="ProtNLM"/>
    </source>
</evidence>
<dbReference type="RefSeq" id="WP_049718786.1">
    <property type="nucleotide sequence ID" value="NZ_LFXA01000017.1"/>
</dbReference>